<proteinExistence type="predicted"/>
<gene>
    <name evidence="1" type="ORF">LOK49_LG02G03298</name>
</gene>
<evidence type="ECO:0000313" key="2">
    <source>
        <dbReference type="Proteomes" id="UP001060215"/>
    </source>
</evidence>
<accession>A0ACC0IVD4</accession>
<dbReference type="EMBL" id="CM045760">
    <property type="protein sequence ID" value="KAI8028419.1"/>
    <property type="molecule type" value="Genomic_DNA"/>
</dbReference>
<sequence>MKLSLRSIKTEETLQIEVPSSYPLQHLEDVVSQTSSSSSSSSSSLHLSLNQKDELLGSSPQDSLQSLGDTSGDLIFFTRNPNVFSSETLIVQSHSNSLDPNLSQSLNSPETLTLGPDSQKKRTVCVEEDQTLVLNIQKEETLDSESEKIETEPENMIKRTLDVEEDQTLVLNTQKEETLDSESGEIETEPENMNTDEDGSIVKVAKSFSVPCFLRKVFKNEVGERRGGDHKLLVIAVHAVLLESGFIAFDPVLKRKIEGFYLPDERPSFAFTMSLSYTLPELIVQGSSAVETVVLKFQRLGNYVCIYGSLTKNGSGIYRLCLVEDRLVLDLNVMWGIDESIDKRIFLDIYPERKVFEFWKNVKDRLALPLLVDLCEKAGLASPPCFMRLPSDLKLKIFESLHGVDIAKVGCVCSELRYLSSNDDLWKQKVEEQFGHVEGSQEGSHWKEKFSNSWETRKRRKESGMFEWNFEHFRFCGPTYLYGVHTVIDGDDDIEQPGFHPGWHF</sequence>
<protein>
    <submittedName>
        <fullName evidence="1">F-box protein SKIP22</fullName>
    </submittedName>
</protein>
<keyword evidence="2" id="KW-1185">Reference proteome</keyword>
<name>A0ACC0IVD4_9ERIC</name>
<organism evidence="1 2">
    <name type="scientific">Camellia lanceoleosa</name>
    <dbReference type="NCBI Taxonomy" id="1840588"/>
    <lineage>
        <taxon>Eukaryota</taxon>
        <taxon>Viridiplantae</taxon>
        <taxon>Streptophyta</taxon>
        <taxon>Embryophyta</taxon>
        <taxon>Tracheophyta</taxon>
        <taxon>Spermatophyta</taxon>
        <taxon>Magnoliopsida</taxon>
        <taxon>eudicotyledons</taxon>
        <taxon>Gunneridae</taxon>
        <taxon>Pentapetalae</taxon>
        <taxon>asterids</taxon>
        <taxon>Ericales</taxon>
        <taxon>Theaceae</taxon>
        <taxon>Camellia</taxon>
    </lineage>
</organism>
<evidence type="ECO:0000313" key="1">
    <source>
        <dbReference type="EMBL" id="KAI8028419.1"/>
    </source>
</evidence>
<comment type="caution">
    <text evidence="1">The sequence shown here is derived from an EMBL/GenBank/DDBJ whole genome shotgun (WGS) entry which is preliminary data.</text>
</comment>
<dbReference type="Proteomes" id="UP001060215">
    <property type="component" value="Chromosome 3"/>
</dbReference>
<reference evidence="1 2" key="1">
    <citation type="journal article" date="2022" name="Plant J.">
        <title>Chromosome-level genome of Camellia lanceoleosa provides a valuable resource for understanding genome evolution and self-incompatibility.</title>
        <authorList>
            <person name="Gong W."/>
            <person name="Xiao S."/>
            <person name="Wang L."/>
            <person name="Liao Z."/>
            <person name="Chang Y."/>
            <person name="Mo W."/>
            <person name="Hu G."/>
            <person name="Li W."/>
            <person name="Zhao G."/>
            <person name="Zhu H."/>
            <person name="Hu X."/>
            <person name="Ji K."/>
            <person name="Xiang X."/>
            <person name="Song Q."/>
            <person name="Yuan D."/>
            <person name="Jin S."/>
            <person name="Zhang L."/>
        </authorList>
    </citation>
    <scope>NUCLEOTIDE SEQUENCE [LARGE SCALE GENOMIC DNA]</scope>
    <source>
        <strain evidence="1">SQ_2022a</strain>
    </source>
</reference>